<comment type="caution">
    <text evidence="1">The sequence shown here is derived from an EMBL/GenBank/DDBJ whole genome shotgun (WGS) entry which is preliminary data.</text>
</comment>
<dbReference type="InterPro" id="IPR034660">
    <property type="entry name" value="DinB/YfiT-like"/>
</dbReference>
<dbReference type="AlphaFoldDB" id="A0A7K1GEH9"/>
<dbReference type="Gene3D" id="1.20.120.450">
    <property type="entry name" value="dinb family like domain"/>
    <property type="match status" value="1"/>
</dbReference>
<dbReference type="EMBL" id="WJYA01000004">
    <property type="protein sequence ID" value="MTE26269.1"/>
    <property type="molecule type" value="Genomic_DNA"/>
</dbReference>
<reference evidence="1 2" key="1">
    <citation type="submission" date="2019-11" db="EMBL/GenBank/DDBJ databases">
        <title>Winogradskyella ouciana sp. nov., isolated from the hadal seawater of the Mariana Trench.</title>
        <authorList>
            <person name="Liu R."/>
        </authorList>
    </citation>
    <scope>NUCLEOTIDE SEQUENCE [LARGE SCALE GENOMIC DNA]</scope>
    <source>
        <strain evidence="1 2">ZXX205</strain>
    </source>
</reference>
<proteinExistence type="predicted"/>
<protein>
    <submittedName>
        <fullName evidence="1">DUF1569 domain-containing protein</fullName>
    </submittedName>
</protein>
<keyword evidence="2" id="KW-1185">Reference proteome</keyword>
<organism evidence="1 2">
    <name type="scientific">Winogradskyella ouciana</name>
    <dbReference type="NCBI Taxonomy" id="2608631"/>
    <lineage>
        <taxon>Bacteria</taxon>
        <taxon>Pseudomonadati</taxon>
        <taxon>Bacteroidota</taxon>
        <taxon>Flavobacteriia</taxon>
        <taxon>Flavobacteriales</taxon>
        <taxon>Flavobacteriaceae</taxon>
        <taxon>Winogradskyella</taxon>
    </lineage>
</organism>
<name>A0A7K1GEH9_9FLAO</name>
<accession>A0A7K1GEH9</accession>
<gene>
    <name evidence="1" type="ORF">F1003_04915</name>
</gene>
<dbReference type="Proteomes" id="UP000447545">
    <property type="component" value="Unassembled WGS sequence"/>
</dbReference>
<sequence length="154" mass="17927">MASTKNLNNYISQIESYIPKYEYINPKVSKSSVGWHLDHSLKVINSVIDTLEKSNPEEYKNNFSFLGKVFFTLGFFPRGKAKAPKYVLPPEHITKKDLLAQLESTKTNIDVIEKLDNNAYFKHPLFGHINTKRVNRFLMLHTNHHLKIIRDILK</sequence>
<evidence type="ECO:0000313" key="2">
    <source>
        <dbReference type="Proteomes" id="UP000447545"/>
    </source>
</evidence>
<evidence type="ECO:0000313" key="1">
    <source>
        <dbReference type="EMBL" id="MTE26269.1"/>
    </source>
</evidence>
<dbReference type="RefSeq" id="WP_155088106.1">
    <property type="nucleotide sequence ID" value="NZ_WJYA01000004.1"/>
</dbReference>